<keyword evidence="2" id="KW-1185">Reference proteome</keyword>
<reference evidence="1" key="3">
    <citation type="submission" date="2015-04" db="UniProtKB">
        <authorList>
            <consortium name="EnsemblPlants"/>
        </authorList>
    </citation>
    <scope>IDENTIFICATION</scope>
</reference>
<reference evidence="2" key="2">
    <citation type="submission" date="2013-12" db="EMBL/GenBank/DDBJ databases">
        <authorList>
            <person name="Yu Y."/>
            <person name="Lee S."/>
            <person name="de Baynast K."/>
            <person name="Wissotski M."/>
            <person name="Liu L."/>
            <person name="Talag J."/>
            <person name="Goicoechea J."/>
            <person name="Angelova A."/>
            <person name="Jetty R."/>
            <person name="Kudrna D."/>
            <person name="Golser W."/>
            <person name="Rivera L."/>
            <person name="Zhang J."/>
            <person name="Wing R."/>
        </authorList>
    </citation>
    <scope>NUCLEOTIDE SEQUENCE</scope>
</reference>
<name>A0A0D9WWF5_9ORYZ</name>
<protein>
    <submittedName>
        <fullName evidence="1">Uncharacterized protein</fullName>
    </submittedName>
</protein>
<dbReference type="Proteomes" id="UP000032180">
    <property type="component" value="Chromosome 7"/>
</dbReference>
<evidence type="ECO:0000313" key="1">
    <source>
        <dbReference type="EnsemblPlants" id="LPERR07G05190.1"/>
    </source>
</evidence>
<dbReference type="AlphaFoldDB" id="A0A0D9WWF5"/>
<dbReference type="EnsemblPlants" id="LPERR07G05190.1">
    <property type="protein sequence ID" value="LPERR07G05190.1"/>
    <property type="gene ID" value="LPERR07G05190"/>
</dbReference>
<reference evidence="1 2" key="1">
    <citation type="submission" date="2012-08" db="EMBL/GenBank/DDBJ databases">
        <title>Oryza genome evolution.</title>
        <authorList>
            <person name="Wing R.A."/>
        </authorList>
    </citation>
    <scope>NUCLEOTIDE SEQUENCE</scope>
</reference>
<organism evidence="1 2">
    <name type="scientific">Leersia perrieri</name>
    <dbReference type="NCBI Taxonomy" id="77586"/>
    <lineage>
        <taxon>Eukaryota</taxon>
        <taxon>Viridiplantae</taxon>
        <taxon>Streptophyta</taxon>
        <taxon>Embryophyta</taxon>
        <taxon>Tracheophyta</taxon>
        <taxon>Spermatophyta</taxon>
        <taxon>Magnoliopsida</taxon>
        <taxon>Liliopsida</taxon>
        <taxon>Poales</taxon>
        <taxon>Poaceae</taxon>
        <taxon>BOP clade</taxon>
        <taxon>Oryzoideae</taxon>
        <taxon>Oryzeae</taxon>
        <taxon>Oryzinae</taxon>
        <taxon>Leersia</taxon>
    </lineage>
</organism>
<dbReference type="HOGENOM" id="CLU_1572911_0_0_1"/>
<accession>A0A0D9WWF5</accession>
<dbReference type="Gramene" id="LPERR07G05190.1">
    <property type="protein sequence ID" value="LPERR07G05190.1"/>
    <property type="gene ID" value="LPERR07G05190"/>
</dbReference>
<evidence type="ECO:0000313" key="2">
    <source>
        <dbReference type="Proteomes" id="UP000032180"/>
    </source>
</evidence>
<sequence length="170" mass="19231">MHVSDIDIASGFIFVGHSATLACSPDLAPGFDNNPRPIVFKHACHAIKLWVAAVSSPRTTASLLVVTHRCIDMELPLCRPLGSQRRPSRLHRRPRIDNFVVRTAVKFFAIYFEHRRRVFLKLLLLSALGQWSSYLYIGYRRHLRAVGPAASTSSSTATPRRLCRLFLDYT</sequence>
<proteinExistence type="predicted"/>